<organism evidence="2 3">
    <name type="scientific">Schizopora paradoxa</name>
    <dbReference type="NCBI Taxonomy" id="27342"/>
    <lineage>
        <taxon>Eukaryota</taxon>
        <taxon>Fungi</taxon>
        <taxon>Dikarya</taxon>
        <taxon>Basidiomycota</taxon>
        <taxon>Agaricomycotina</taxon>
        <taxon>Agaricomycetes</taxon>
        <taxon>Hymenochaetales</taxon>
        <taxon>Schizoporaceae</taxon>
        <taxon>Schizopora</taxon>
    </lineage>
</organism>
<evidence type="ECO:0000256" key="1">
    <source>
        <dbReference type="SAM" id="MobiDB-lite"/>
    </source>
</evidence>
<dbReference type="InParanoid" id="A0A0H2RAV0"/>
<proteinExistence type="predicted"/>
<dbReference type="AlphaFoldDB" id="A0A0H2RAV0"/>
<feature type="region of interest" description="Disordered" evidence="1">
    <location>
        <begin position="343"/>
        <end position="423"/>
    </location>
</feature>
<keyword evidence="3" id="KW-1185">Reference proteome</keyword>
<feature type="compositionally biased region" description="Low complexity" evidence="1">
    <location>
        <begin position="133"/>
        <end position="149"/>
    </location>
</feature>
<feature type="compositionally biased region" description="Low complexity" evidence="1">
    <location>
        <begin position="446"/>
        <end position="474"/>
    </location>
</feature>
<dbReference type="Proteomes" id="UP000053477">
    <property type="component" value="Unassembled WGS sequence"/>
</dbReference>
<feature type="region of interest" description="Disordered" evidence="1">
    <location>
        <begin position="657"/>
        <end position="748"/>
    </location>
</feature>
<gene>
    <name evidence="2" type="ORF">SCHPADRAFT_908215</name>
</gene>
<dbReference type="STRING" id="27342.A0A0H2RAV0"/>
<feature type="region of interest" description="Disordered" evidence="1">
    <location>
        <begin position="444"/>
        <end position="474"/>
    </location>
</feature>
<dbReference type="OrthoDB" id="5593376at2759"/>
<evidence type="ECO:0000313" key="3">
    <source>
        <dbReference type="Proteomes" id="UP000053477"/>
    </source>
</evidence>
<feature type="compositionally biased region" description="Low complexity" evidence="1">
    <location>
        <begin position="157"/>
        <end position="168"/>
    </location>
</feature>
<sequence>MPSPPISNIESLVKTDVLANEVPSYPSPADATSNAYAYMAAAVAAVDGIASVPTHVLPVVSPYDPAPNGVLSTSQITQQLSGVTPREMDQILESMQQHQASAFPNGFGSSQSTLAMGGGNDAMQGIVQIKPEPVSNANSPSSNPSLVASPAPPQYPNATSNSALSSALDEQTAAQIIRSRSGSLVSPGGPNTTVSNRTSPPREPAFTFGPADFQGMNSRPDPVNAPHMLAVDEVLVGIVKAAMSAREACSMGQGAEASNKIDEMKKQISLVSQLMAETRLDGPDPFAGVLDMASALNIVGQGHRASNSLSGRQGLAQPPGLIPNFPQTTVLGATIAPSSDSLLSAASDAMAPPPSSSSSTSTSSDPDGNRKRCASSVPGSRVNKALRLEPLDNSGLPPLTQPATPPISTATMGIQSLGPHPLSAQPLTSAGVILSPPSMGSAVTVPSPLSGLHPGPSRRTPPSVPSSRPASPATVLKRAAGMSGWPVPGSASISSSLGPQQTTYLSMNIVPTAAEVSALAAASASHVNSPTTTRPPGWPDVAMDNSMPPSALGPVPNMSVNVGMNGLSAMHPHDLSLPGPSGLSYAPSSFSAPSTTSVSSLTRDSRSSSLSNPLSNPLVYGADPNAGPIHPQTMSDLMPSSMQMQPAAVGDGLFNGRARARSYPQPRSAPLSPSASSDESDSDDELPDGVSVAHNAHKRTASASLNKYSPPLKSRDSSRERLRMRTNGTASSSPVTNDQTGANGVHGNDIPVDLRHEVDRIFFEFMNKICSNLDATDSKGEPIHQTLMAKKMQRLAESTDFRPFKFRIQAFTNGFLEELAKQGYPEDKIAMKKVRNYLWSQPYISRFNEDGKKAKSKGNHIWNIDAKRRPDGRWDFRPFHRKLAGSPPSVAYIGLRWAWTPRIWDPQASRASIHVQFLSPNMPPWMTWQDGTLQGVPPPDAQSCDLTVEARFMHDGHNEMLSQTFHINVSPVTATNDISFSSTRPILGNDPSRRATSDSVVPLAAGAANRPVPLPPPQSAPASLTAQDAQMMQVLTSAAQRVSEEMIAHVTSPPDPLTSEVQKATEMEALVKQQHVLEVTAQALNHEVGSMNVVSEATASSHALVAVAQQVVFQAARQVATDHAIQAVHASADAAVPPPPQVTVNEVSVATQTAVAQAVEITGPLSSEVDVMMTASSLLQHQTHTRAAPLMQPAVDPLRPHSTGTLASAGFPPAPSITQPQNFPLNAVTSNGMDIVQY</sequence>
<feature type="compositionally biased region" description="Polar residues" evidence="1">
    <location>
        <begin position="172"/>
        <end position="199"/>
    </location>
</feature>
<feature type="compositionally biased region" description="Low complexity" evidence="1">
    <location>
        <begin position="668"/>
        <end position="677"/>
    </location>
</feature>
<dbReference type="EMBL" id="KQ086071">
    <property type="protein sequence ID" value="KLO08965.1"/>
    <property type="molecule type" value="Genomic_DNA"/>
</dbReference>
<feature type="region of interest" description="Disordered" evidence="1">
    <location>
        <begin position="132"/>
        <end position="205"/>
    </location>
</feature>
<name>A0A0H2RAV0_9AGAM</name>
<feature type="compositionally biased region" description="Low complexity" evidence="1">
    <location>
        <begin position="343"/>
        <end position="366"/>
    </location>
</feature>
<evidence type="ECO:0000313" key="2">
    <source>
        <dbReference type="EMBL" id="KLO08965.1"/>
    </source>
</evidence>
<protein>
    <submittedName>
        <fullName evidence="2">Uncharacterized protein</fullName>
    </submittedName>
</protein>
<feature type="compositionally biased region" description="Basic and acidic residues" evidence="1">
    <location>
        <begin position="713"/>
        <end position="723"/>
    </location>
</feature>
<reference evidence="2 3" key="1">
    <citation type="submission" date="2015-04" db="EMBL/GenBank/DDBJ databases">
        <title>Complete genome sequence of Schizopora paradoxa KUC8140, a cosmopolitan wood degrader in East Asia.</title>
        <authorList>
            <consortium name="DOE Joint Genome Institute"/>
            <person name="Min B."/>
            <person name="Park H."/>
            <person name="Jang Y."/>
            <person name="Kim J.-J."/>
            <person name="Kim K.H."/>
            <person name="Pangilinan J."/>
            <person name="Lipzen A."/>
            <person name="Riley R."/>
            <person name="Grigoriev I.V."/>
            <person name="Spatafora J.W."/>
            <person name="Choi I.-G."/>
        </authorList>
    </citation>
    <scope>NUCLEOTIDE SEQUENCE [LARGE SCALE GENOMIC DNA]</scope>
    <source>
        <strain evidence="2 3">KUC8140</strain>
    </source>
</reference>
<feature type="region of interest" description="Disordered" evidence="1">
    <location>
        <begin position="524"/>
        <end position="554"/>
    </location>
</feature>
<feature type="compositionally biased region" description="Polar residues" evidence="1">
    <location>
        <begin position="726"/>
        <end position="742"/>
    </location>
</feature>
<feature type="compositionally biased region" description="Low complexity" evidence="1">
    <location>
        <begin position="587"/>
        <end position="619"/>
    </location>
</feature>
<feature type="region of interest" description="Disordered" evidence="1">
    <location>
        <begin position="587"/>
        <end position="638"/>
    </location>
</feature>
<feature type="compositionally biased region" description="Acidic residues" evidence="1">
    <location>
        <begin position="678"/>
        <end position="687"/>
    </location>
</feature>
<accession>A0A0H2RAV0</accession>